<dbReference type="InterPro" id="IPR051052">
    <property type="entry name" value="Diverse_substrate_MTase"/>
</dbReference>
<keyword evidence="6" id="KW-1185">Reference proteome</keyword>
<reference evidence="5 6" key="1">
    <citation type="submission" date="2014-09" db="EMBL/GenBank/DDBJ databases">
        <title>Genome sequence of Sinomonas sp. MUSC 117.</title>
        <authorList>
            <person name="Lee L.-H."/>
        </authorList>
    </citation>
    <scope>NUCLEOTIDE SEQUENCE [LARGE SCALE GENOMIC DNA]</scope>
    <source>
        <strain evidence="5 6">MUSC 117</strain>
    </source>
</reference>
<accession>A0A0B2ARF3</accession>
<dbReference type="EMBL" id="JTDL01000077">
    <property type="protein sequence ID" value="KHL04534.1"/>
    <property type="molecule type" value="Genomic_DNA"/>
</dbReference>
<dbReference type="AlphaFoldDB" id="A0A0B2ARF3"/>
<dbReference type="STRING" id="1338436.LK10_04805"/>
<sequence>MAESFGSDPARYVRSRPPYPEALIRRVIASCPGNALLDVGCGTGIEARQFQAAGCTVLGIEPDARMAAFAREHGVDVEVAKFEGWEPAGRQFDAVVAGTAWHWVDPIAGAAKAAEVLRPAGLIAPFHHVFQYPPDVLRALSEAFLEVVPDSPFNLANLGSKPAVEAYQPLFDKIANGIRAAHGFTEPEQWLYEWERTYSKDEWLDQLPTHGNLTQLPPQKLATVLDRVGTAIDKLGGRLTMPYATVAVTARRIVGE</sequence>
<keyword evidence="2 5" id="KW-0489">Methyltransferase</keyword>
<protein>
    <submittedName>
        <fullName evidence="5">Methyltransferase type 11</fullName>
    </submittedName>
</protein>
<proteinExistence type="inferred from homology"/>
<evidence type="ECO:0000259" key="4">
    <source>
        <dbReference type="Pfam" id="PF08241"/>
    </source>
</evidence>
<name>A0A0B2ARF3_9MICC</name>
<feature type="domain" description="Methyltransferase type 11" evidence="4">
    <location>
        <begin position="37"/>
        <end position="123"/>
    </location>
</feature>
<dbReference type="PANTHER" id="PTHR44942:SF4">
    <property type="entry name" value="METHYLTRANSFERASE TYPE 11 DOMAIN-CONTAINING PROTEIN"/>
    <property type="match status" value="1"/>
</dbReference>
<dbReference type="InterPro" id="IPR013216">
    <property type="entry name" value="Methyltransf_11"/>
</dbReference>
<evidence type="ECO:0000256" key="1">
    <source>
        <dbReference type="ARBA" id="ARBA00008361"/>
    </source>
</evidence>
<evidence type="ECO:0000256" key="3">
    <source>
        <dbReference type="ARBA" id="ARBA00022679"/>
    </source>
</evidence>
<comment type="caution">
    <text evidence="5">The sequence shown here is derived from an EMBL/GenBank/DDBJ whole genome shotgun (WGS) entry which is preliminary data.</text>
</comment>
<dbReference type="Proteomes" id="UP000030982">
    <property type="component" value="Unassembled WGS sequence"/>
</dbReference>
<dbReference type="SUPFAM" id="SSF53335">
    <property type="entry name" value="S-adenosyl-L-methionine-dependent methyltransferases"/>
    <property type="match status" value="1"/>
</dbReference>
<dbReference type="Pfam" id="PF08241">
    <property type="entry name" value="Methyltransf_11"/>
    <property type="match status" value="1"/>
</dbReference>
<gene>
    <name evidence="5" type="ORF">LK10_04805</name>
</gene>
<keyword evidence="3 5" id="KW-0808">Transferase</keyword>
<dbReference type="GO" id="GO:0008757">
    <property type="term" value="F:S-adenosylmethionine-dependent methyltransferase activity"/>
    <property type="evidence" value="ECO:0007669"/>
    <property type="project" value="InterPro"/>
</dbReference>
<dbReference type="GO" id="GO:0032259">
    <property type="term" value="P:methylation"/>
    <property type="evidence" value="ECO:0007669"/>
    <property type="project" value="UniProtKB-KW"/>
</dbReference>
<organism evidence="5 6">
    <name type="scientific">Sinomonas humi</name>
    <dbReference type="NCBI Taxonomy" id="1338436"/>
    <lineage>
        <taxon>Bacteria</taxon>
        <taxon>Bacillati</taxon>
        <taxon>Actinomycetota</taxon>
        <taxon>Actinomycetes</taxon>
        <taxon>Micrococcales</taxon>
        <taxon>Micrococcaceae</taxon>
        <taxon>Sinomonas</taxon>
    </lineage>
</organism>
<evidence type="ECO:0000313" key="5">
    <source>
        <dbReference type="EMBL" id="KHL04534.1"/>
    </source>
</evidence>
<evidence type="ECO:0000313" key="6">
    <source>
        <dbReference type="Proteomes" id="UP000030982"/>
    </source>
</evidence>
<dbReference type="CDD" id="cd02440">
    <property type="entry name" value="AdoMet_MTases"/>
    <property type="match status" value="1"/>
</dbReference>
<dbReference type="PANTHER" id="PTHR44942">
    <property type="entry name" value="METHYLTRANSF_11 DOMAIN-CONTAINING PROTEIN"/>
    <property type="match status" value="1"/>
</dbReference>
<comment type="similarity">
    <text evidence="1">Belongs to the methyltransferase superfamily.</text>
</comment>
<evidence type="ECO:0000256" key="2">
    <source>
        <dbReference type="ARBA" id="ARBA00022603"/>
    </source>
</evidence>
<dbReference type="Gene3D" id="3.40.50.150">
    <property type="entry name" value="Vaccinia Virus protein VP39"/>
    <property type="match status" value="1"/>
</dbReference>
<dbReference type="InterPro" id="IPR029063">
    <property type="entry name" value="SAM-dependent_MTases_sf"/>
</dbReference>